<organism evidence="2 3">
    <name type="scientific">Candidatus Terraquivivens tikiterensis</name>
    <dbReference type="NCBI Taxonomy" id="1980982"/>
    <lineage>
        <taxon>Archaea</taxon>
        <taxon>Nitrososphaerota</taxon>
        <taxon>Candidatus Wolframiiraptoraceae</taxon>
        <taxon>Candidatus Terraquivivens</taxon>
    </lineage>
</organism>
<evidence type="ECO:0000313" key="3">
    <source>
        <dbReference type="Proteomes" id="UP000244066"/>
    </source>
</evidence>
<sequence length="672" mass="74891">MKAHRVLFAVLSVTFVLAMVNLASAHSENIIAVDAFWGDVGNKIEVDAGDKNLPLVLQMVNARKEQIIGVRGYLVLPEGFEDSLTKSRFTREAVYADPVPSGRSFTLRYLLDTSEQLKPGLYKAYAVVYYKYYDEDEKDMVSSSSYVYFDIRITGKSLISVKTEPSSLVPGMLNEAKIVILNDGTADVQGVTVTLGDPDIPGVTIVKTQRTWQLSRISPGTDVVLPISLQVEGSVANRALRIPVDITYLDSYGQQKRFQQNAMFRIGTQISERIRIEAMLEDDLLSPTTVNRLRLIVRNEGNEAAYSVDVELTLPQSEPAFLTFVGRPGRWSLETLGPGEERPLDFELFTSQSASGKSFLLSLRASYRDRYNNSYEVLRTLGVRVADQPLSKAFKISSEAYLTSGSINSLSIRIKNLKQEVLKDLSITLEPTASWVTILEGAREYYKEIRPEEELVLSVSAFVSEQTLEKTSTVGYSTYINVNVEYTDSHGITKTESYRLGYYVRGIIDLKLQELSFEVINKQPYLVGRLLNEGNEPAYFTRVFLADANDVIRPIRPVYLGDVNPNAPLMFNLPVAVVGNLTPGIMRVKILVEYKDTLRDNFSKSFVYDVMLTSGWPQTQEKTGISQADRITVYLAATLIGVAIVVSVVSVAKIRGRKRRDLSIQSGTPSAA</sequence>
<dbReference type="AlphaFoldDB" id="A0A2R7Y1Y1"/>
<dbReference type="EMBL" id="NDWU01000017">
    <property type="protein sequence ID" value="PUA31449.1"/>
    <property type="molecule type" value="Genomic_DNA"/>
</dbReference>
<accession>A0A2R7Y1Y1</accession>
<dbReference type="PANTHER" id="PTHR35902:SF3">
    <property type="entry name" value="NPCBM-ASSOCIATED, NEW3 DOMAIN OF ALPHA-GALACTOSIDASE"/>
    <property type="match status" value="1"/>
</dbReference>
<evidence type="ECO:0000313" key="2">
    <source>
        <dbReference type="EMBL" id="PUA31449.1"/>
    </source>
</evidence>
<evidence type="ECO:0000256" key="1">
    <source>
        <dbReference type="SAM" id="Phobius"/>
    </source>
</evidence>
<proteinExistence type="predicted"/>
<protein>
    <recommendedName>
        <fullName evidence="4">Alpha-galactosidase NEW3 domain-containing protein</fullName>
    </recommendedName>
</protein>
<dbReference type="Proteomes" id="UP000244066">
    <property type="component" value="Unassembled WGS sequence"/>
</dbReference>
<feature type="transmembrane region" description="Helical" evidence="1">
    <location>
        <begin position="631"/>
        <end position="652"/>
    </location>
</feature>
<dbReference type="PANTHER" id="PTHR35902">
    <property type="entry name" value="S-LAYER DOMAIN-LIKE PROTEIN-RELATED"/>
    <property type="match status" value="1"/>
</dbReference>
<keyword evidence="1" id="KW-1133">Transmembrane helix</keyword>
<comment type="caution">
    <text evidence="2">The sequence shown here is derived from an EMBL/GenBank/DDBJ whole genome shotgun (WGS) entry which is preliminary data.</text>
</comment>
<keyword evidence="1" id="KW-0472">Membrane</keyword>
<keyword evidence="1" id="KW-0812">Transmembrane</keyword>
<name>A0A2R7Y1Y1_9ARCH</name>
<gene>
    <name evidence="2" type="ORF">B9J98_06265</name>
</gene>
<reference evidence="2 3" key="1">
    <citation type="submission" date="2017-04" db="EMBL/GenBank/DDBJ databases">
        <title>Draft Aigarchaeota genome from a New Zealand hot spring.</title>
        <authorList>
            <person name="Reysenbach A.-L."/>
            <person name="Donaho J.A."/>
            <person name="Gerhart J."/>
            <person name="Kelley J.F."/>
            <person name="Kouba K."/>
            <person name="Podar M."/>
            <person name="Stott M."/>
        </authorList>
    </citation>
    <scope>NUCLEOTIDE SEQUENCE [LARGE SCALE GENOMIC DNA]</scope>
    <source>
        <strain evidence="2">NZ13_MG1</strain>
    </source>
</reference>
<evidence type="ECO:0008006" key="4">
    <source>
        <dbReference type="Google" id="ProtNLM"/>
    </source>
</evidence>